<sequence>MSEVSVHQFKAAVTLPFPDIERAKAALRGELRLQAAYTEAGPQAPDWTTMVVTELDDDTDNHGRTWWRWSATVSSMPPPAAGGSAPTTEPPLRP</sequence>
<protein>
    <submittedName>
        <fullName evidence="2">Uncharacterized protein</fullName>
    </submittedName>
</protein>
<accession>A0A1H0SZ18</accession>
<keyword evidence="3" id="KW-1185">Reference proteome</keyword>
<gene>
    <name evidence="2" type="ORF">SAMN05660199_03967</name>
</gene>
<evidence type="ECO:0000313" key="2">
    <source>
        <dbReference type="EMBL" id="SDP46781.1"/>
    </source>
</evidence>
<dbReference type="Proteomes" id="UP000199088">
    <property type="component" value="Unassembled WGS sequence"/>
</dbReference>
<dbReference type="AlphaFoldDB" id="A0A1H0SZ18"/>
<evidence type="ECO:0000313" key="3">
    <source>
        <dbReference type="Proteomes" id="UP000199088"/>
    </source>
</evidence>
<organism evidence="2 3">
    <name type="scientific">Klenkia soli</name>
    <dbReference type="NCBI Taxonomy" id="1052260"/>
    <lineage>
        <taxon>Bacteria</taxon>
        <taxon>Bacillati</taxon>
        <taxon>Actinomycetota</taxon>
        <taxon>Actinomycetes</taxon>
        <taxon>Geodermatophilales</taxon>
        <taxon>Geodermatophilaceae</taxon>
        <taxon>Klenkia</taxon>
    </lineage>
</organism>
<proteinExistence type="predicted"/>
<evidence type="ECO:0000256" key="1">
    <source>
        <dbReference type="SAM" id="MobiDB-lite"/>
    </source>
</evidence>
<dbReference type="EMBL" id="FNIR01000014">
    <property type="protein sequence ID" value="SDP46781.1"/>
    <property type="molecule type" value="Genomic_DNA"/>
</dbReference>
<reference evidence="3" key="1">
    <citation type="submission" date="2016-10" db="EMBL/GenBank/DDBJ databases">
        <authorList>
            <person name="Varghese N."/>
            <person name="Submissions S."/>
        </authorList>
    </citation>
    <scope>NUCLEOTIDE SEQUENCE [LARGE SCALE GENOMIC DNA]</scope>
    <source>
        <strain evidence="3">DSM 45843</strain>
    </source>
</reference>
<feature type="region of interest" description="Disordered" evidence="1">
    <location>
        <begin position="73"/>
        <end position="94"/>
    </location>
</feature>
<name>A0A1H0SZ18_9ACTN</name>